<organism evidence="4 5">
    <name type="scientific">Roseovarius pacificus</name>
    <dbReference type="NCBI Taxonomy" id="337701"/>
    <lineage>
        <taxon>Bacteria</taxon>
        <taxon>Pseudomonadati</taxon>
        <taxon>Pseudomonadota</taxon>
        <taxon>Alphaproteobacteria</taxon>
        <taxon>Rhodobacterales</taxon>
        <taxon>Roseobacteraceae</taxon>
        <taxon>Roseovarius</taxon>
    </lineage>
</organism>
<keyword evidence="5" id="KW-1185">Reference proteome</keyword>
<feature type="compositionally biased region" description="Low complexity" evidence="3">
    <location>
        <begin position="1"/>
        <end position="42"/>
    </location>
</feature>
<accession>A0A1M6WX16</accession>
<dbReference type="AlphaFoldDB" id="A0A1M6WX16"/>
<feature type="compositionally biased region" description="Basic and acidic residues" evidence="3">
    <location>
        <begin position="139"/>
        <end position="153"/>
    </location>
</feature>
<reference evidence="4 5" key="1">
    <citation type="submission" date="2016-11" db="EMBL/GenBank/DDBJ databases">
        <authorList>
            <person name="Jaros S."/>
            <person name="Januszkiewicz K."/>
            <person name="Wedrychowicz H."/>
        </authorList>
    </citation>
    <scope>NUCLEOTIDE SEQUENCE [LARGE SCALE GENOMIC DNA]</scope>
    <source>
        <strain evidence="4 5">DSM 29589</strain>
    </source>
</reference>
<dbReference type="InterPro" id="IPR010992">
    <property type="entry name" value="IHF-like_DNA-bd_dom_sf"/>
</dbReference>
<evidence type="ECO:0000256" key="1">
    <source>
        <dbReference type="ARBA" id="ARBA00010529"/>
    </source>
</evidence>
<evidence type="ECO:0000256" key="2">
    <source>
        <dbReference type="ARBA" id="ARBA00023125"/>
    </source>
</evidence>
<dbReference type="EMBL" id="FRBR01000001">
    <property type="protein sequence ID" value="SHK98226.1"/>
    <property type="molecule type" value="Genomic_DNA"/>
</dbReference>
<name>A0A1M6WX16_9RHOB</name>
<dbReference type="Pfam" id="PF00216">
    <property type="entry name" value="Bac_DNA_binding"/>
    <property type="match status" value="1"/>
</dbReference>
<dbReference type="InterPro" id="IPR000119">
    <property type="entry name" value="Hist_DNA-bd"/>
</dbReference>
<sequence length="153" mass="15971">MTTRRSASSKAKTSSKASTAAKSATSGKTAAKTPAKPAAKTAPEPGVVSETTVTAVAPELKKKELIDMVTDRAGVKKKFAKPVVEAMIDILGEAIAEGRELNLQPLGKLKHQRTKETPNARITVAKIRQSKSASPALEHGADKAKESVADAAE</sequence>
<dbReference type="GO" id="GO:0003677">
    <property type="term" value="F:DNA binding"/>
    <property type="evidence" value="ECO:0007669"/>
    <property type="project" value="UniProtKB-KW"/>
</dbReference>
<evidence type="ECO:0000313" key="5">
    <source>
        <dbReference type="Proteomes" id="UP000183974"/>
    </source>
</evidence>
<dbReference type="Proteomes" id="UP000183974">
    <property type="component" value="Unassembled WGS sequence"/>
</dbReference>
<evidence type="ECO:0000313" key="4">
    <source>
        <dbReference type="EMBL" id="SHK98226.1"/>
    </source>
</evidence>
<dbReference type="Gene3D" id="4.10.520.10">
    <property type="entry name" value="IHF-like DNA-binding proteins"/>
    <property type="match status" value="1"/>
</dbReference>
<dbReference type="STRING" id="337701.SAMN05444398_101186"/>
<dbReference type="RefSeq" id="WP_084728767.1">
    <property type="nucleotide sequence ID" value="NZ_BMLR01000001.1"/>
</dbReference>
<gene>
    <name evidence="4" type="ORF">SAMN05444398_101186</name>
</gene>
<feature type="region of interest" description="Disordered" evidence="3">
    <location>
        <begin position="128"/>
        <end position="153"/>
    </location>
</feature>
<evidence type="ECO:0000256" key="3">
    <source>
        <dbReference type="SAM" id="MobiDB-lite"/>
    </source>
</evidence>
<feature type="region of interest" description="Disordered" evidence="3">
    <location>
        <begin position="1"/>
        <end position="52"/>
    </location>
</feature>
<protein>
    <submittedName>
        <fullName evidence="4">DNA-binding protein HU-alpha</fullName>
    </submittedName>
</protein>
<comment type="similarity">
    <text evidence="1">Belongs to the bacterial histone-like protein family.</text>
</comment>
<dbReference type="SUPFAM" id="SSF47729">
    <property type="entry name" value="IHF-like DNA-binding proteins"/>
    <property type="match status" value="1"/>
</dbReference>
<dbReference type="GO" id="GO:0030527">
    <property type="term" value="F:structural constituent of chromatin"/>
    <property type="evidence" value="ECO:0007669"/>
    <property type="project" value="InterPro"/>
</dbReference>
<proteinExistence type="inferred from homology"/>
<keyword evidence="2 4" id="KW-0238">DNA-binding</keyword>